<proteinExistence type="inferred from homology"/>
<dbReference type="Gene3D" id="3.40.50.1820">
    <property type="entry name" value="alpha/beta hydrolase"/>
    <property type="match status" value="1"/>
</dbReference>
<comment type="caution">
    <text evidence="4">The sequence shown here is derived from an EMBL/GenBank/DDBJ whole genome shotgun (WGS) entry which is preliminary data.</text>
</comment>
<sequence>MSSRSPRSPISANEPQSYRMHVSQRYLDLTKQKLELARLPREPQGYQVQSSDFGITKAELEPLVDHWLEQYDWRKQEAFYNDTLPQFRAMSPDAIPLLFVHGFPESFLAAAPMIEALCDPIATPPRGAEDAQAFHVVVPSIPGFGFSDALPEEGNAMPTTAAMLDSLMKSLGYQQYIAHGTGWYDCTPCRA</sequence>
<dbReference type="EMBL" id="JAVRQU010000015">
    <property type="protein sequence ID" value="KAK5694855.1"/>
    <property type="molecule type" value="Genomic_DNA"/>
</dbReference>
<comment type="similarity">
    <text evidence="1">Belongs to the peptidase S33 family.</text>
</comment>
<dbReference type="SUPFAM" id="SSF53474">
    <property type="entry name" value="alpha/beta-Hydrolases"/>
    <property type="match status" value="1"/>
</dbReference>
<accession>A0AAN7VPI3</accession>
<dbReference type="PANTHER" id="PTHR21661:SF71">
    <property type="entry name" value="EPOXIDE HYDROLASE N-TERMINAL DOMAIN-CONTAINING PROTEIN"/>
    <property type="match status" value="1"/>
</dbReference>
<evidence type="ECO:0000256" key="2">
    <source>
        <dbReference type="ARBA" id="ARBA00022801"/>
    </source>
</evidence>
<evidence type="ECO:0000313" key="5">
    <source>
        <dbReference type="Proteomes" id="UP001310594"/>
    </source>
</evidence>
<dbReference type="InterPro" id="IPR029058">
    <property type="entry name" value="AB_hydrolase_fold"/>
</dbReference>
<dbReference type="Pfam" id="PF06441">
    <property type="entry name" value="EHN"/>
    <property type="match status" value="1"/>
</dbReference>
<dbReference type="InterPro" id="IPR010497">
    <property type="entry name" value="Epoxide_hydro_N"/>
</dbReference>
<feature type="domain" description="Epoxide hydrolase N-terminal" evidence="3">
    <location>
        <begin position="16"/>
        <end position="108"/>
    </location>
</feature>
<protein>
    <recommendedName>
        <fullName evidence="3">Epoxide hydrolase N-terminal domain-containing protein</fullName>
    </recommendedName>
</protein>
<evidence type="ECO:0000256" key="1">
    <source>
        <dbReference type="ARBA" id="ARBA00010088"/>
    </source>
</evidence>
<dbReference type="GO" id="GO:0097176">
    <property type="term" value="P:epoxide metabolic process"/>
    <property type="evidence" value="ECO:0007669"/>
    <property type="project" value="TreeGrafter"/>
</dbReference>
<dbReference type="GO" id="GO:0004301">
    <property type="term" value="F:epoxide hydrolase activity"/>
    <property type="evidence" value="ECO:0007669"/>
    <property type="project" value="TreeGrafter"/>
</dbReference>
<evidence type="ECO:0000259" key="3">
    <source>
        <dbReference type="Pfam" id="PF06441"/>
    </source>
</evidence>
<name>A0AAN7VPI3_9PEZI</name>
<gene>
    <name evidence="4" type="ORF">LTR97_009446</name>
</gene>
<reference evidence="4" key="1">
    <citation type="submission" date="2023-08" db="EMBL/GenBank/DDBJ databases">
        <title>Black Yeasts Isolated from many extreme environments.</title>
        <authorList>
            <person name="Coleine C."/>
            <person name="Stajich J.E."/>
            <person name="Selbmann L."/>
        </authorList>
    </citation>
    <scope>NUCLEOTIDE SEQUENCE</scope>
    <source>
        <strain evidence="4">CCFEE 5810</strain>
    </source>
</reference>
<dbReference type="Proteomes" id="UP001310594">
    <property type="component" value="Unassembled WGS sequence"/>
</dbReference>
<keyword evidence="2" id="KW-0378">Hydrolase</keyword>
<dbReference type="AlphaFoldDB" id="A0AAN7VPI3"/>
<organism evidence="4 5">
    <name type="scientific">Elasticomyces elasticus</name>
    <dbReference type="NCBI Taxonomy" id="574655"/>
    <lineage>
        <taxon>Eukaryota</taxon>
        <taxon>Fungi</taxon>
        <taxon>Dikarya</taxon>
        <taxon>Ascomycota</taxon>
        <taxon>Pezizomycotina</taxon>
        <taxon>Dothideomycetes</taxon>
        <taxon>Dothideomycetidae</taxon>
        <taxon>Mycosphaerellales</taxon>
        <taxon>Teratosphaeriaceae</taxon>
        <taxon>Elasticomyces</taxon>
    </lineage>
</organism>
<evidence type="ECO:0000313" key="4">
    <source>
        <dbReference type="EMBL" id="KAK5694855.1"/>
    </source>
</evidence>
<dbReference type="PANTHER" id="PTHR21661">
    <property type="entry name" value="EPOXIDE HYDROLASE 1-RELATED"/>
    <property type="match status" value="1"/>
</dbReference>